<name>A0A2R8ARV7_9RHOB</name>
<dbReference type="EMBL" id="OMOI01000002">
    <property type="protein sequence ID" value="SPF78792.1"/>
    <property type="molecule type" value="Genomic_DNA"/>
</dbReference>
<dbReference type="Proteomes" id="UP000244911">
    <property type="component" value="Unassembled WGS sequence"/>
</dbReference>
<reference evidence="1 2" key="1">
    <citation type="submission" date="2018-03" db="EMBL/GenBank/DDBJ databases">
        <authorList>
            <person name="Keele B.F."/>
        </authorList>
    </citation>
    <scope>NUCLEOTIDE SEQUENCE [LARGE SCALE GENOMIC DNA]</scope>
    <source>
        <strain evidence="1 2">CECT 8811</strain>
    </source>
</reference>
<sequence length="41" mass="4829">MGTLFLLSLLRNLILRRAFGIRFGNHRVKREVLLRQSQSDC</sequence>
<proteinExistence type="predicted"/>
<dbReference type="AlphaFoldDB" id="A0A2R8ARV7"/>
<evidence type="ECO:0000313" key="2">
    <source>
        <dbReference type="Proteomes" id="UP000244911"/>
    </source>
</evidence>
<accession>A0A2R8ARV7</accession>
<protein>
    <submittedName>
        <fullName evidence="1">Uncharacterized protein</fullName>
    </submittedName>
</protein>
<organism evidence="1 2">
    <name type="scientific">Aliiroseovarius pelagivivens</name>
    <dbReference type="NCBI Taxonomy" id="1639690"/>
    <lineage>
        <taxon>Bacteria</taxon>
        <taxon>Pseudomonadati</taxon>
        <taxon>Pseudomonadota</taxon>
        <taxon>Alphaproteobacteria</taxon>
        <taxon>Rhodobacterales</taxon>
        <taxon>Paracoccaceae</taxon>
        <taxon>Aliiroseovarius</taxon>
    </lineage>
</organism>
<keyword evidence="2" id="KW-1185">Reference proteome</keyword>
<gene>
    <name evidence="1" type="ORF">ALP8811_02724</name>
</gene>
<evidence type="ECO:0000313" key="1">
    <source>
        <dbReference type="EMBL" id="SPF78792.1"/>
    </source>
</evidence>